<accession>A0A9J6A0Y8</accession>
<gene>
    <name evidence="2" type="ORF">H5410_018069</name>
</gene>
<dbReference type="Gene3D" id="1.20.1250.20">
    <property type="entry name" value="MFS general substrate transporter like domains"/>
    <property type="match status" value="1"/>
</dbReference>
<evidence type="ECO:0000256" key="1">
    <source>
        <dbReference type="ARBA" id="ARBA00044504"/>
    </source>
</evidence>
<dbReference type="InterPro" id="IPR036259">
    <property type="entry name" value="MFS_trans_sf"/>
</dbReference>
<dbReference type="Proteomes" id="UP000824120">
    <property type="component" value="Chromosome 3"/>
</dbReference>
<dbReference type="OrthoDB" id="8904098at2759"/>
<dbReference type="PANTHER" id="PTHR11654">
    <property type="entry name" value="OLIGOPEPTIDE TRANSPORTER-RELATED"/>
    <property type="match status" value="1"/>
</dbReference>
<name>A0A9J6A0Y8_SOLCO</name>
<dbReference type="AlphaFoldDB" id="A0A9J6A0Y8"/>
<comment type="caution">
    <text evidence="2">The sequence shown here is derived from an EMBL/GenBank/DDBJ whole genome shotgun (WGS) entry which is preliminary data.</text>
</comment>
<evidence type="ECO:0000313" key="3">
    <source>
        <dbReference type="Proteomes" id="UP000824120"/>
    </source>
</evidence>
<dbReference type="EMBL" id="JACXVP010000003">
    <property type="protein sequence ID" value="KAG5618245.1"/>
    <property type="molecule type" value="Genomic_DNA"/>
</dbReference>
<reference evidence="2 3" key="1">
    <citation type="submission" date="2020-09" db="EMBL/GenBank/DDBJ databases">
        <title>De no assembly of potato wild relative species, Solanum commersonii.</title>
        <authorList>
            <person name="Cho K."/>
        </authorList>
    </citation>
    <scope>NUCLEOTIDE SEQUENCE [LARGE SCALE GENOMIC DNA]</scope>
    <source>
        <strain evidence="2">LZ3.2</strain>
        <tissue evidence="2">Leaf</tissue>
    </source>
</reference>
<keyword evidence="3" id="KW-1185">Reference proteome</keyword>
<comment type="similarity">
    <text evidence="1">Belongs to the major facilitator superfamily. Phosphate:H(+) symporter (TC 2.A.1.9) family.</text>
</comment>
<organism evidence="2 3">
    <name type="scientific">Solanum commersonii</name>
    <name type="common">Commerson's wild potato</name>
    <name type="synonym">Commerson's nightshade</name>
    <dbReference type="NCBI Taxonomy" id="4109"/>
    <lineage>
        <taxon>Eukaryota</taxon>
        <taxon>Viridiplantae</taxon>
        <taxon>Streptophyta</taxon>
        <taxon>Embryophyta</taxon>
        <taxon>Tracheophyta</taxon>
        <taxon>Spermatophyta</taxon>
        <taxon>Magnoliopsida</taxon>
        <taxon>eudicotyledons</taxon>
        <taxon>Gunneridae</taxon>
        <taxon>Pentapetalae</taxon>
        <taxon>asterids</taxon>
        <taxon>lamiids</taxon>
        <taxon>Solanales</taxon>
        <taxon>Solanaceae</taxon>
        <taxon>Solanoideae</taxon>
        <taxon>Solaneae</taxon>
        <taxon>Solanum</taxon>
    </lineage>
</organism>
<protein>
    <recommendedName>
        <fullName evidence="4">Nitrate transporter</fullName>
    </recommendedName>
</protein>
<sequence length="103" mass="11277">MEVDKVHAKEKPKYGGIKAMPFIIGNETFEKLGTLGTSSNLLVYLTAVFHMKSINATNLVNVFNGTCNFGTLLGAFLCDTYLGRYKTLGIASMSSFTVQKEKT</sequence>
<proteinExistence type="inferred from homology"/>
<evidence type="ECO:0008006" key="4">
    <source>
        <dbReference type="Google" id="ProtNLM"/>
    </source>
</evidence>
<evidence type="ECO:0000313" key="2">
    <source>
        <dbReference type="EMBL" id="KAG5618245.1"/>
    </source>
</evidence>